<reference evidence="2 3" key="1">
    <citation type="submission" date="2009-11" db="EMBL/GenBank/DDBJ databases">
        <title>Annotation of Allomyces macrogynus ATCC 38327.</title>
        <authorList>
            <consortium name="The Broad Institute Genome Sequencing Platform"/>
            <person name="Russ C."/>
            <person name="Cuomo C."/>
            <person name="Burger G."/>
            <person name="Gray M.W."/>
            <person name="Holland P.W.H."/>
            <person name="King N."/>
            <person name="Lang F.B.F."/>
            <person name="Roger A.J."/>
            <person name="Ruiz-Trillo I."/>
            <person name="Young S.K."/>
            <person name="Zeng Q."/>
            <person name="Gargeya S."/>
            <person name="Fitzgerald M."/>
            <person name="Haas B."/>
            <person name="Abouelleil A."/>
            <person name="Alvarado L."/>
            <person name="Arachchi H.M."/>
            <person name="Berlin A."/>
            <person name="Chapman S.B."/>
            <person name="Gearin G."/>
            <person name="Goldberg J."/>
            <person name="Griggs A."/>
            <person name="Gujja S."/>
            <person name="Hansen M."/>
            <person name="Heiman D."/>
            <person name="Howarth C."/>
            <person name="Larimer J."/>
            <person name="Lui A."/>
            <person name="MacDonald P.J.P."/>
            <person name="McCowen C."/>
            <person name="Montmayeur A."/>
            <person name="Murphy C."/>
            <person name="Neiman D."/>
            <person name="Pearson M."/>
            <person name="Priest M."/>
            <person name="Roberts A."/>
            <person name="Saif S."/>
            <person name="Shea T."/>
            <person name="Sisk P."/>
            <person name="Stolte C."/>
            <person name="Sykes S."/>
            <person name="Wortman J."/>
            <person name="Nusbaum C."/>
            <person name="Birren B."/>
        </authorList>
    </citation>
    <scope>NUCLEOTIDE SEQUENCE [LARGE SCALE GENOMIC DNA]</scope>
    <source>
        <strain evidence="2 3">ATCC 38327</strain>
    </source>
</reference>
<dbReference type="Proteomes" id="UP000054350">
    <property type="component" value="Unassembled WGS sequence"/>
</dbReference>
<sequence length="271" mass="29341">MDGPIDAVATIDTRSPATDANGGRLTRARKEKEVDLVINAGDVIALLPHPDEGTKELYWLGLALSSHRLNFASEGATTKVTFRYLERMSQAKRAQYDAEAPELGVLYRVLKPTAKVAIAQLMPDVPGPIFLTRADPESPALQGPYRTDRARVYVQFREMMRARRTAERIAALDGLAPAPAVGGGEEATLTGDGGEPAARPNGVEEEEGRSSGGKRTRSVSPASAVDERQRKSARVDDGEAHVVLPSNPDRQQQPEQRQQLGQDDGEPIVID</sequence>
<reference evidence="3" key="2">
    <citation type="submission" date="2009-11" db="EMBL/GenBank/DDBJ databases">
        <title>The Genome Sequence of Allomyces macrogynus strain ATCC 38327.</title>
        <authorList>
            <consortium name="The Broad Institute Genome Sequencing Platform"/>
            <person name="Russ C."/>
            <person name="Cuomo C."/>
            <person name="Shea T."/>
            <person name="Young S.K."/>
            <person name="Zeng Q."/>
            <person name="Koehrsen M."/>
            <person name="Haas B."/>
            <person name="Borodovsky M."/>
            <person name="Guigo R."/>
            <person name="Alvarado L."/>
            <person name="Berlin A."/>
            <person name="Borenstein D."/>
            <person name="Chen Z."/>
            <person name="Engels R."/>
            <person name="Freedman E."/>
            <person name="Gellesch M."/>
            <person name="Goldberg J."/>
            <person name="Griggs A."/>
            <person name="Gujja S."/>
            <person name="Heiman D."/>
            <person name="Hepburn T."/>
            <person name="Howarth C."/>
            <person name="Jen D."/>
            <person name="Larson L."/>
            <person name="Lewis B."/>
            <person name="Mehta T."/>
            <person name="Park D."/>
            <person name="Pearson M."/>
            <person name="Roberts A."/>
            <person name="Saif S."/>
            <person name="Shenoy N."/>
            <person name="Sisk P."/>
            <person name="Stolte C."/>
            <person name="Sykes S."/>
            <person name="Walk T."/>
            <person name="White J."/>
            <person name="Yandava C."/>
            <person name="Burger G."/>
            <person name="Gray M.W."/>
            <person name="Holland P.W.H."/>
            <person name="King N."/>
            <person name="Lang F.B.F."/>
            <person name="Roger A.J."/>
            <person name="Ruiz-Trillo I."/>
            <person name="Lander E."/>
            <person name="Nusbaum C."/>
        </authorList>
    </citation>
    <scope>NUCLEOTIDE SEQUENCE [LARGE SCALE GENOMIC DNA]</scope>
    <source>
        <strain evidence="3">ATCC 38327</strain>
    </source>
</reference>
<accession>A0A0L0SA83</accession>
<name>A0A0L0SA83_ALLM3</name>
<feature type="region of interest" description="Disordered" evidence="1">
    <location>
        <begin position="176"/>
        <end position="271"/>
    </location>
</feature>
<keyword evidence="3" id="KW-1185">Reference proteome</keyword>
<protein>
    <submittedName>
        <fullName evidence="2">Uncharacterized protein</fullName>
    </submittedName>
</protein>
<organism evidence="2 3">
    <name type="scientific">Allomyces macrogynus (strain ATCC 38327)</name>
    <name type="common">Allomyces javanicus var. macrogynus</name>
    <dbReference type="NCBI Taxonomy" id="578462"/>
    <lineage>
        <taxon>Eukaryota</taxon>
        <taxon>Fungi</taxon>
        <taxon>Fungi incertae sedis</taxon>
        <taxon>Blastocladiomycota</taxon>
        <taxon>Blastocladiomycetes</taxon>
        <taxon>Blastocladiales</taxon>
        <taxon>Blastocladiaceae</taxon>
        <taxon>Allomyces</taxon>
    </lineage>
</organism>
<dbReference type="AlphaFoldDB" id="A0A0L0SA83"/>
<evidence type="ECO:0000313" key="2">
    <source>
        <dbReference type="EMBL" id="KNE59305.1"/>
    </source>
</evidence>
<gene>
    <name evidence="2" type="ORF">AMAG_18145</name>
</gene>
<dbReference type="EMBL" id="GG745334">
    <property type="protein sequence ID" value="KNE59305.1"/>
    <property type="molecule type" value="Genomic_DNA"/>
</dbReference>
<evidence type="ECO:0000313" key="3">
    <source>
        <dbReference type="Proteomes" id="UP000054350"/>
    </source>
</evidence>
<dbReference type="VEuPathDB" id="FungiDB:AMAG_18145"/>
<feature type="compositionally biased region" description="Basic and acidic residues" evidence="1">
    <location>
        <begin position="225"/>
        <end position="240"/>
    </location>
</feature>
<evidence type="ECO:0000256" key="1">
    <source>
        <dbReference type="SAM" id="MobiDB-lite"/>
    </source>
</evidence>
<feature type="region of interest" description="Disordered" evidence="1">
    <location>
        <begin position="1"/>
        <end position="24"/>
    </location>
</feature>
<proteinExistence type="predicted"/>
<feature type="compositionally biased region" description="Low complexity" evidence="1">
    <location>
        <begin position="251"/>
        <end position="262"/>
    </location>
</feature>